<dbReference type="PANTHER" id="PTHR43861">
    <property type="entry name" value="TRANS-ACONITATE 2-METHYLTRANSFERASE-RELATED"/>
    <property type="match status" value="1"/>
</dbReference>
<dbReference type="Pfam" id="PF08241">
    <property type="entry name" value="Methyltransf_11"/>
    <property type="match status" value="1"/>
</dbReference>
<reference evidence="2" key="1">
    <citation type="submission" date="2013-10" db="EMBL/GenBank/DDBJ databases">
        <title>Functional metagenomics reveals novel beta-galactosidases not predictable from gene sequences.</title>
        <authorList>
            <person name="Cheng J."/>
            <person name="Engel K."/>
            <person name="Romantsov T."/>
            <person name="Neufeld J.D."/>
            <person name="Rose D.R."/>
            <person name="Charles T.C."/>
        </authorList>
    </citation>
    <scope>NUCLEOTIDE SEQUENCE</scope>
</reference>
<dbReference type="InterPro" id="IPR027417">
    <property type="entry name" value="P-loop_NTPase"/>
</dbReference>
<dbReference type="PANTHER" id="PTHR43861:SF1">
    <property type="entry name" value="TRANS-ACONITATE 2-METHYLTRANSFERASE"/>
    <property type="match status" value="1"/>
</dbReference>
<evidence type="ECO:0000313" key="2">
    <source>
        <dbReference type="EMBL" id="AHN97892.1"/>
    </source>
</evidence>
<dbReference type="SUPFAM" id="SSF53335">
    <property type="entry name" value="S-adenosyl-L-methionine-dependent methyltransferases"/>
    <property type="match status" value="1"/>
</dbReference>
<organism evidence="2">
    <name type="scientific">uncultured bacterium lac146</name>
    <dbReference type="NCBI Taxonomy" id="1447238"/>
    <lineage>
        <taxon>Bacteria</taxon>
        <taxon>environmental samples</taxon>
    </lineage>
</organism>
<dbReference type="EMBL" id="KF796604">
    <property type="protein sequence ID" value="AHN97892.1"/>
    <property type="molecule type" value="Genomic_DNA"/>
</dbReference>
<dbReference type="Gene3D" id="3.40.50.300">
    <property type="entry name" value="P-loop containing nucleotide triphosphate hydrolases"/>
    <property type="match status" value="1"/>
</dbReference>
<dbReference type="InterPro" id="IPR029063">
    <property type="entry name" value="SAM-dependent_MTases_sf"/>
</dbReference>
<feature type="domain" description="Methyltransferase type 11" evidence="1">
    <location>
        <begin position="34"/>
        <end position="124"/>
    </location>
</feature>
<proteinExistence type="predicted"/>
<keyword evidence="2" id="KW-0808">Transferase</keyword>
<protein>
    <submittedName>
        <fullName evidence="2">Methyltransferase type 11</fullName>
    </submittedName>
</protein>
<dbReference type="CDD" id="cd02440">
    <property type="entry name" value="AdoMet_MTases"/>
    <property type="match status" value="1"/>
</dbReference>
<sequence>MTQYQSFPETAGSSHSLEKLKALCLPPLKGRRFLDVGCNEGFFCGYALWDGASRSVGIDRNAAFIERAKQRFPGCEFLMQGWNELPAGPFDVILLASALHYAKDQPALVNSLMGCLAPDGVLVLEAGIHPALEKDWILVKRGIDERLFPTLLKLREVLRHYAWTLVGDSVTQSGDPVPRSVMHVRHRRPVAYLLMEASGSGKSTMARHLFRSAGVPVVSGDRLIDRTARDKLDAGPALTAAIRRPDYDNARVDVVVRRIFESRLADAYVDLILRYAGTGDFALDGYVPPEHHEAVARRLTEKGYVPVRLTWRGVGVPAISTAGVQERAQRYFESLRGTRAPAAGG</sequence>
<evidence type="ECO:0000259" key="1">
    <source>
        <dbReference type="Pfam" id="PF08241"/>
    </source>
</evidence>
<dbReference type="AlphaFoldDB" id="X2LCD1"/>
<dbReference type="GO" id="GO:0032259">
    <property type="term" value="P:methylation"/>
    <property type="evidence" value="ECO:0007669"/>
    <property type="project" value="UniProtKB-KW"/>
</dbReference>
<dbReference type="Gene3D" id="3.40.50.150">
    <property type="entry name" value="Vaccinia Virus protein VP39"/>
    <property type="match status" value="1"/>
</dbReference>
<dbReference type="GO" id="GO:0008757">
    <property type="term" value="F:S-adenosylmethionine-dependent methyltransferase activity"/>
    <property type="evidence" value="ECO:0007669"/>
    <property type="project" value="InterPro"/>
</dbReference>
<dbReference type="InterPro" id="IPR013216">
    <property type="entry name" value="Methyltransf_11"/>
</dbReference>
<accession>X2LCD1</accession>
<keyword evidence="2" id="KW-0489">Methyltransferase</keyword>
<dbReference type="SUPFAM" id="SSF52540">
    <property type="entry name" value="P-loop containing nucleoside triphosphate hydrolases"/>
    <property type="match status" value="1"/>
</dbReference>
<name>X2LCD1_9BACT</name>